<dbReference type="Proteomes" id="UP000619761">
    <property type="component" value="Unassembled WGS sequence"/>
</dbReference>
<reference evidence="2" key="1">
    <citation type="journal article" date="2019" name="Int. J. Syst. Evol. Microbiol.">
        <title>The Global Catalogue of Microorganisms (GCM) 10K type strain sequencing project: providing services to taxonomists for standard genome sequencing and annotation.</title>
        <authorList>
            <consortium name="The Broad Institute Genomics Platform"/>
            <consortium name="The Broad Institute Genome Sequencing Center for Infectious Disease"/>
            <person name="Wu L."/>
            <person name="Ma J."/>
        </authorList>
    </citation>
    <scope>NUCLEOTIDE SEQUENCE [LARGE SCALE GENOMIC DNA]</scope>
    <source>
        <strain evidence="2">KCTC 32239</strain>
    </source>
</reference>
<name>A0ABQ3ARG0_9GAMM</name>
<dbReference type="InterPro" id="IPR042268">
    <property type="entry name" value="BamC_C"/>
</dbReference>
<dbReference type="EMBL" id="BMYZ01000001">
    <property type="protein sequence ID" value="GGY65460.1"/>
    <property type="molecule type" value="Genomic_DNA"/>
</dbReference>
<dbReference type="RefSeq" id="WP_229837595.1">
    <property type="nucleotide sequence ID" value="NZ_BMYZ01000001.1"/>
</dbReference>
<dbReference type="InterPro" id="IPR010653">
    <property type="entry name" value="NlpB/DapX"/>
</dbReference>
<sequence>MNLMTTKARTVSSSSFSTVLVRLGCLACLSVSLSGCGVFFGDDGVFRNRENDYLKADSLPPLVLPASTNKEALGELYPIPPISAADFGYDATASEYEVPRPMPLSANMLQDSVKIQRVGENSWILVNDAPGELWPRIRNFLNANNLSVTRADLKQGIIETDWLQFKTDLNSQDKYRLQIDQGIQPETSEIHITHMSVASATKPVKDPEWPSKSANPEREKWLLDELAATLASDTTEGGTSMLAQGISSTASAKAALGMFKNEPVMTLKLDKTRTMATIAYAAKRDGFQLFESDASTGMFYVYYKNPEDAKPGWFKRVFHIGAGKPKAATTPYSLEKITANMLKGEAFESAPYSIRDDEKNLKDAPGYLVVVTGKPGDYLIRVRDPYGKRLKPREARELITKLRKNLI</sequence>
<protein>
    <recommendedName>
        <fullName evidence="3">Outer membrane protein assembly factor BamC</fullName>
    </recommendedName>
</protein>
<keyword evidence="2" id="KW-1185">Reference proteome</keyword>
<proteinExistence type="predicted"/>
<gene>
    <name evidence="1" type="ORF">GCM10011613_06650</name>
</gene>
<organism evidence="1 2">
    <name type="scientific">Cellvibrio zantedeschiae</name>
    <dbReference type="NCBI Taxonomy" id="1237077"/>
    <lineage>
        <taxon>Bacteria</taxon>
        <taxon>Pseudomonadati</taxon>
        <taxon>Pseudomonadota</taxon>
        <taxon>Gammaproteobacteria</taxon>
        <taxon>Cellvibrionales</taxon>
        <taxon>Cellvibrionaceae</taxon>
        <taxon>Cellvibrio</taxon>
    </lineage>
</organism>
<dbReference type="Gene3D" id="3.30.310.170">
    <property type="entry name" value="Outer membrane protein assembly factor BamC"/>
    <property type="match status" value="1"/>
</dbReference>
<comment type="caution">
    <text evidence="1">The sequence shown here is derived from an EMBL/GenBank/DDBJ whole genome shotgun (WGS) entry which is preliminary data.</text>
</comment>
<evidence type="ECO:0000313" key="1">
    <source>
        <dbReference type="EMBL" id="GGY65460.1"/>
    </source>
</evidence>
<evidence type="ECO:0000313" key="2">
    <source>
        <dbReference type="Proteomes" id="UP000619761"/>
    </source>
</evidence>
<dbReference type="Gene3D" id="3.30.530.50">
    <property type="match status" value="1"/>
</dbReference>
<evidence type="ECO:0008006" key="3">
    <source>
        <dbReference type="Google" id="ProtNLM"/>
    </source>
</evidence>
<dbReference type="Pfam" id="PF06804">
    <property type="entry name" value="Lipoprotein_18"/>
    <property type="match status" value="1"/>
</dbReference>
<accession>A0ABQ3ARG0</accession>